<dbReference type="GO" id="GO:0005737">
    <property type="term" value="C:cytoplasm"/>
    <property type="evidence" value="ECO:0007669"/>
    <property type="project" value="TreeGrafter"/>
</dbReference>
<dbReference type="GO" id="GO:0005044">
    <property type="term" value="F:scavenger receptor activity"/>
    <property type="evidence" value="ECO:0007669"/>
    <property type="project" value="TreeGrafter"/>
</dbReference>
<dbReference type="Pfam" id="PF01130">
    <property type="entry name" value="CD36"/>
    <property type="match status" value="1"/>
</dbReference>
<gene>
    <name evidence="8" type="ORF">AFUS01_LOCUS40509</name>
</gene>
<evidence type="ECO:0000256" key="6">
    <source>
        <dbReference type="ARBA" id="ARBA00023136"/>
    </source>
</evidence>
<name>A0A8J2LHI8_9HEXA</name>
<sequence length="89" mass="9625">MAPGGIPAEFVGDTFAFLNQKNGTSSGAWKIHSGVQDSSSLGQMVSWNGMKELPFWTNSSLPITQQQYCNKLNGSDGTLYPPLVSKDRT</sequence>
<proteinExistence type="inferred from homology"/>
<evidence type="ECO:0000256" key="1">
    <source>
        <dbReference type="ARBA" id="ARBA00004236"/>
    </source>
</evidence>
<accession>A0A8J2LHI8</accession>
<dbReference type="PANTHER" id="PTHR11923:SF51">
    <property type="entry name" value="LYSOSOME MEMBRANE PROTEIN 2"/>
    <property type="match status" value="1"/>
</dbReference>
<keyword evidence="5" id="KW-1133">Transmembrane helix</keyword>
<evidence type="ECO:0000313" key="9">
    <source>
        <dbReference type="Proteomes" id="UP000708208"/>
    </source>
</evidence>
<feature type="non-terminal residue" evidence="8">
    <location>
        <position position="1"/>
    </location>
</feature>
<evidence type="ECO:0000256" key="4">
    <source>
        <dbReference type="ARBA" id="ARBA00022692"/>
    </source>
</evidence>
<keyword evidence="9" id="KW-1185">Reference proteome</keyword>
<comment type="subcellular location">
    <subcellularLocation>
        <location evidence="1">Cell membrane</location>
    </subcellularLocation>
</comment>
<dbReference type="AlphaFoldDB" id="A0A8J2LHI8"/>
<reference evidence="8" key="1">
    <citation type="submission" date="2021-06" db="EMBL/GenBank/DDBJ databases">
        <authorList>
            <person name="Hodson N. C."/>
            <person name="Mongue J. A."/>
            <person name="Jaron S. K."/>
        </authorList>
    </citation>
    <scope>NUCLEOTIDE SEQUENCE</scope>
</reference>
<evidence type="ECO:0000256" key="5">
    <source>
        <dbReference type="ARBA" id="ARBA00022989"/>
    </source>
</evidence>
<dbReference type="EMBL" id="CAJVCH010557284">
    <property type="protein sequence ID" value="CAG7830722.1"/>
    <property type="molecule type" value="Genomic_DNA"/>
</dbReference>
<evidence type="ECO:0000256" key="2">
    <source>
        <dbReference type="ARBA" id="ARBA00010532"/>
    </source>
</evidence>
<dbReference type="GO" id="GO:0005886">
    <property type="term" value="C:plasma membrane"/>
    <property type="evidence" value="ECO:0007669"/>
    <property type="project" value="UniProtKB-SubCell"/>
</dbReference>
<keyword evidence="4" id="KW-0812">Transmembrane</keyword>
<keyword evidence="3" id="KW-1003">Cell membrane</keyword>
<evidence type="ECO:0000256" key="3">
    <source>
        <dbReference type="ARBA" id="ARBA00022475"/>
    </source>
</evidence>
<dbReference type="Proteomes" id="UP000708208">
    <property type="component" value="Unassembled WGS sequence"/>
</dbReference>
<dbReference type="PANTHER" id="PTHR11923">
    <property type="entry name" value="SCAVENGER RECEPTOR CLASS B TYPE-1 SR-B1"/>
    <property type="match status" value="1"/>
</dbReference>
<keyword evidence="7" id="KW-0325">Glycoprotein</keyword>
<evidence type="ECO:0000256" key="7">
    <source>
        <dbReference type="ARBA" id="ARBA00023180"/>
    </source>
</evidence>
<protein>
    <submittedName>
        <fullName evidence="8">Uncharacterized protein</fullName>
    </submittedName>
</protein>
<dbReference type="InterPro" id="IPR002159">
    <property type="entry name" value="CD36_fam"/>
</dbReference>
<dbReference type="OrthoDB" id="195015at2759"/>
<evidence type="ECO:0000313" key="8">
    <source>
        <dbReference type="EMBL" id="CAG7830722.1"/>
    </source>
</evidence>
<keyword evidence="6" id="KW-0472">Membrane</keyword>
<comment type="similarity">
    <text evidence="2">Belongs to the CD36 family.</text>
</comment>
<organism evidence="8 9">
    <name type="scientific">Allacma fusca</name>
    <dbReference type="NCBI Taxonomy" id="39272"/>
    <lineage>
        <taxon>Eukaryota</taxon>
        <taxon>Metazoa</taxon>
        <taxon>Ecdysozoa</taxon>
        <taxon>Arthropoda</taxon>
        <taxon>Hexapoda</taxon>
        <taxon>Collembola</taxon>
        <taxon>Symphypleona</taxon>
        <taxon>Sminthuridae</taxon>
        <taxon>Allacma</taxon>
    </lineage>
</organism>
<comment type="caution">
    <text evidence="8">The sequence shown here is derived from an EMBL/GenBank/DDBJ whole genome shotgun (WGS) entry which is preliminary data.</text>
</comment>